<evidence type="ECO:0000313" key="4">
    <source>
        <dbReference type="Proteomes" id="UP000022835"/>
    </source>
</evidence>
<keyword evidence="1" id="KW-0479">Metal-binding</keyword>
<comment type="caution">
    <text evidence="3">The sequence shown here is derived from an EMBL/GenBank/DDBJ whole genome shotgun (WGS) entry which is preliminary data.</text>
</comment>
<evidence type="ECO:0000256" key="1">
    <source>
        <dbReference type="ARBA" id="ARBA00022723"/>
    </source>
</evidence>
<dbReference type="AlphaFoldDB" id="A0A064CEH7"/>
<protein>
    <submittedName>
        <fullName evidence="3">Copper-binding protein</fullName>
    </submittedName>
</protein>
<dbReference type="STRING" id="1440774.Y900_027980"/>
<evidence type="ECO:0000313" key="3">
    <source>
        <dbReference type="EMBL" id="KDE97128.1"/>
    </source>
</evidence>
<organism evidence="3 4">
    <name type="scientific">Mycolicibacterium aromaticivorans JS19b1 = JCM 16368</name>
    <dbReference type="NCBI Taxonomy" id="1440774"/>
    <lineage>
        <taxon>Bacteria</taxon>
        <taxon>Bacillati</taxon>
        <taxon>Actinomycetota</taxon>
        <taxon>Actinomycetes</taxon>
        <taxon>Mycobacteriales</taxon>
        <taxon>Mycobacteriaceae</taxon>
        <taxon>Mycolicibacterium</taxon>
    </lineage>
</organism>
<reference evidence="3" key="1">
    <citation type="submission" date="2014-05" db="EMBL/GenBank/DDBJ databases">
        <title>Genome sequence of Mycobacterium aromaticivorans strain JS19b1T (= DSM 45407T).</title>
        <authorList>
            <person name="Kwak Y."/>
            <person name="Park G.-S."/>
            <person name="Li Q.X."/>
            <person name="Lee S.-E."/>
            <person name="Shin J.-H."/>
        </authorList>
    </citation>
    <scope>NUCLEOTIDE SEQUENCE [LARGE SCALE GENOMIC DNA]</scope>
    <source>
        <strain evidence="3">JS19b1</strain>
    </source>
</reference>
<evidence type="ECO:0000259" key="2">
    <source>
        <dbReference type="PROSITE" id="PS50846"/>
    </source>
</evidence>
<gene>
    <name evidence="3" type="ORF">Y900_027980</name>
</gene>
<dbReference type="Proteomes" id="UP000022835">
    <property type="component" value="Unassembled WGS sequence"/>
</dbReference>
<dbReference type="EMBL" id="JALN02000002">
    <property type="protein sequence ID" value="KDE97128.1"/>
    <property type="molecule type" value="Genomic_DNA"/>
</dbReference>
<dbReference type="Gene3D" id="3.30.70.100">
    <property type="match status" value="1"/>
</dbReference>
<dbReference type="SUPFAM" id="SSF55008">
    <property type="entry name" value="HMA, heavy metal-associated domain"/>
    <property type="match status" value="1"/>
</dbReference>
<dbReference type="PROSITE" id="PS01047">
    <property type="entry name" value="HMA_1"/>
    <property type="match status" value="1"/>
</dbReference>
<feature type="domain" description="HMA" evidence="2">
    <location>
        <begin position="2"/>
        <end position="65"/>
    </location>
</feature>
<dbReference type="InterPro" id="IPR006121">
    <property type="entry name" value="HMA_dom"/>
</dbReference>
<dbReference type="GO" id="GO:0046872">
    <property type="term" value="F:metal ion binding"/>
    <property type="evidence" value="ECO:0007669"/>
    <property type="project" value="UniProtKB-KW"/>
</dbReference>
<sequence length="87" mass="8537">MTVTTYKVQGMTCGHCVSTVKAAVASVPGAQDVEVDLATGTVTVTRAPSEQAVAQAISEAGYDVVVPDSELVGGKPLPLAGGGCGCG</sequence>
<name>A0A064CEH7_9MYCO</name>
<dbReference type="PROSITE" id="PS50846">
    <property type="entry name" value="HMA_2"/>
    <property type="match status" value="1"/>
</dbReference>
<dbReference type="InterPro" id="IPR036163">
    <property type="entry name" value="HMA_dom_sf"/>
</dbReference>
<proteinExistence type="predicted"/>
<dbReference type="InterPro" id="IPR017969">
    <property type="entry name" value="Heavy-metal-associated_CS"/>
</dbReference>
<keyword evidence="4" id="KW-1185">Reference proteome</keyword>
<dbReference type="OrthoDB" id="9813965at2"/>
<dbReference type="CDD" id="cd00371">
    <property type="entry name" value="HMA"/>
    <property type="match status" value="1"/>
</dbReference>
<dbReference type="eggNOG" id="COG2608">
    <property type="taxonomic scope" value="Bacteria"/>
</dbReference>
<dbReference type="Pfam" id="PF00403">
    <property type="entry name" value="HMA"/>
    <property type="match status" value="1"/>
</dbReference>
<accession>A0A064CEH7</accession>